<dbReference type="PROSITE" id="PS00216">
    <property type="entry name" value="SUGAR_TRANSPORT_1"/>
    <property type="match status" value="1"/>
</dbReference>
<dbReference type="Gene3D" id="1.20.1250.20">
    <property type="entry name" value="MFS general substrate transporter like domains"/>
    <property type="match status" value="1"/>
</dbReference>
<dbReference type="OMA" id="CATSHSI"/>
<dbReference type="GO" id="GO:0022857">
    <property type="term" value="F:transmembrane transporter activity"/>
    <property type="evidence" value="ECO:0007669"/>
    <property type="project" value="InterPro"/>
</dbReference>
<evidence type="ECO:0000256" key="3">
    <source>
        <dbReference type="ARBA" id="ARBA00022989"/>
    </source>
</evidence>
<feature type="transmembrane region" description="Helical" evidence="5">
    <location>
        <begin position="44"/>
        <end position="63"/>
    </location>
</feature>
<organism evidence="7 8">
    <name type="scientific">Pyronema omphalodes (strain CBS 100304)</name>
    <name type="common">Pyronema confluens</name>
    <dbReference type="NCBI Taxonomy" id="1076935"/>
    <lineage>
        <taxon>Eukaryota</taxon>
        <taxon>Fungi</taxon>
        <taxon>Dikarya</taxon>
        <taxon>Ascomycota</taxon>
        <taxon>Pezizomycotina</taxon>
        <taxon>Pezizomycetes</taxon>
        <taxon>Pezizales</taxon>
        <taxon>Pyronemataceae</taxon>
        <taxon>Pyronema</taxon>
    </lineage>
</organism>
<dbReference type="STRING" id="1076935.U4LS05"/>
<keyword evidence="3 5" id="KW-1133">Transmembrane helix</keyword>
<dbReference type="InterPro" id="IPR011701">
    <property type="entry name" value="MFS"/>
</dbReference>
<evidence type="ECO:0000313" key="8">
    <source>
        <dbReference type="Proteomes" id="UP000018144"/>
    </source>
</evidence>
<protein>
    <submittedName>
        <fullName evidence="7">Similar to Uncharacterized MFS-type transporter C1399.02 acc. no. Q9HE13</fullName>
    </submittedName>
</protein>
<dbReference type="PROSITE" id="PS50850">
    <property type="entry name" value="MFS"/>
    <property type="match status" value="1"/>
</dbReference>
<proteinExistence type="predicted"/>
<evidence type="ECO:0000256" key="1">
    <source>
        <dbReference type="ARBA" id="ARBA00004141"/>
    </source>
</evidence>
<sequence length="321" mass="34337">MVLGALAVVSLIVALDATILVPVLPTISTALKGLSSDAFWTGTSYLLTSSIFQPFIGAVSDLFGRKAPLIASLDFTQLLGGRSIKGIGGGGILVMVQIIFADIVPLRFRPKWFGCVTAAWAVGTITGPLIGGVFAEKTSWRWVFYINFPFCGLGSVIVPLVIKLRHRKQLRSEKTWPRLTGLVEFSSLPVSPAFSLLLLGVGFTLVPLLVGEAGTIAALVWETYGAKTPLIKAHLINDLSSLGAYLGAMILGMLLFGHLYYVSFWIEAVKGKGPIATGVALLPVTCGLVPSSIVVGKAITRFSSVRWAIWSEWTLTMSLVD</sequence>
<dbReference type="eggNOG" id="KOG0254">
    <property type="taxonomic scope" value="Eukaryota"/>
</dbReference>
<dbReference type="PANTHER" id="PTHR23501">
    <property type="entry name" value="MAJOR FACILITATOR SUPERFAMILY"/>
    <property type="match status" value="1"/>
</dbReference>
<name>U4LS05_PYROM</name>
<feature type="domain" description="Major facilitator superfamily (MFS) profile" evidence="6">
    <location>
        <begin position="1"/>
        <end position="321"/>
    </location>
</feature>
<keyword evidence="4 5" id="KW-0472">Membrane</keyword>
<dbReference type="PANTHER" id="PTHR23501:SF94">
    <property type="entry name" value="MAJOR FACILITATOR SUPERFAMILY (MFS) PROFILE DOMAIN-CONTAINING PROTEIN"/>
    <property type="match status" value="1"/>
</dbReference>
<keyword evidence="8" id="KW-1185">Reference proteome</keyword>
<dbReference type="Proteomes" id="UP000018144">
    <property type="component" value="Unassembled WGS sequence"/>
</dbReference>
<evidence type="ECO:0000259" key="6">
    <source>
        <dbReference type="PROSITE" id="PS50850"/>
    </source>
</evidence>
<dbReference type="AlphaFoldDB" id="U4LS05"/>
<evidence type="ECO:0000256" key="5">
    <source>
        <dbReference type="SAM" id="Phobius"/>
    </source>
</evidence>
<evidence type="ECO:0000313" key="7">
    <source>
        <dbReference type="EMBL" id="CCX34735.1"/>
    </source>
</evidence>
<keyword evidence="2 5" id="KW-0812">Transmembrane</keyword>
<evidence type="ECO:0000256" key="4">
    <source>
        <dbReference type="ARBA" id="ARBA00023136"/>
    </source>
</evidence>
<dbReference type="GO" id="GO:0005886">
    <property type="term" value="C:plasma membrane"/>
    <property type="evidence" value="ECO:0007669"/>
    <property type="project" value="TreeGrafter"/>
</dbReference>
<dbReference type="InterPro" id="IPR020846">
    <property type="entry name" value="MFS_dom"/>
</dbReference>
<dbReference type="EMBL" id="HF936618">
    <property type="protein sequence ID" value="CCX34735.1"/>
    <property type="molecule type" value="Genomic_DNA"/>
</dbReference>
<feature type="transmembrane region" description="Helical" evidence="5">
    <location>
        <begin position="142"/>
        <end position="162"/>
    </location>
</feature>
<feature type="transmembrane region" description="Helical" evidence="5">
    <location>
        <begin position="242"/>
        <end position="263"/>
    </location>
</feature>
<dbReference type="SUPFAM" id="SSF103473">
    <property type="entry name" value="MFS general substrate transporter"/>
    <property type="match status" value="1"/>
</dbReference>
<reference evidence="7 8" key="1">
    <citation type="journal article" date="2013" name="PLoS Genet.">
        <title>The genome and development-dependent transcriptomes of Pyronema confluens: a window into fungal evolution.</title>
        <authorList>
            <person name="Traeger S."/>
            <person name="Altegoer F."/>
            <person name="Freitag M."/>
            <person name="Gabaldon T."/>
            <person name="Kempken F."/>
            <person name="Kumar A."/>
            <person name="Marcet-Houben M."/>
            <person name="Poggeler S."/>
            <person name="Stajich J.E."/>
            <person name="Nowrousian M."/>
        </authorList>
    </citation>
    <scope>NUCLEOTIDE SEQUENCE [LARGE SCALE GENOMIC DNA]</scope>
    <source>
        <strain evidence="8">CBS 100304</strain>
        <tissue evidence="7">Vegetative mycelium</tissue>
    </source>
</reference>
<dbReference type="OrthoDB" id="4139357at2759"/>
<dbReference type="InterPro" id="IPR036259">
    <property type="entry name" value="MFS_trans_sf"/>
</dbReference>
<feature type="transmembrane region" description="Helical" evidence="5">
    <location>
        <begin position="193"/>
        <end position="221"/>
    </location>
</feature>
<evidence type="ECO:0000256" key="2">
    <source>
        <dbReference type="ARBA" id="ARBA00022692"/>
    </source>
</evidence>
<feature type="transmembrane region" description="Helical" evidence="5">
    <location>
        <begin position="111"/>
        <end position="135"/>
    </location>
</feature>
<feature type="transmembrane region" description="Helical" evidence="5">
    <location>
        <begin position="275"/>
        <end position="296"/>
    </location>
</feature>
<feature type="transmembrane region" description="Helical" evidence="5">
    <location>
        <begin position="84"/>
        <end position="105"/>
    </location>
</feature>
<dbReference type="InterPro" id="IPR005829">
    <property type="entry name" value="Sugar_transporter_CS"/>
</dbReference>
<gene>
    <name evidence="7" type="ORF">PCON_04244</name>
</gene>
<comment type="subcellular location">
    <subcellularLocation>
        <location evidence="1">Membrane</location>
        <topology evidence="1">Multi-pass membrane protein</topology>
    </subcellularLocation>
</comment>
<accession>U4LS05</accession>
<dbReference type="Pfam" id="PF07690">
    <property type="entry name" value="MFS_1"/>
    <property type="match status" value="1"/>
</dbReference>